<organism evidence="3">
    <name type="scientific">Ginkgo biloba</name>
    <name type="common">Ginkgo</name>
    <name type="synonym">Maidenhair tree</name>
    <dbReference type="NCBI Taxonomy" id="3311"/>
    <lineage>
        <taxon>Eukaryota</taxon>
        <taxon>Viridiplantae</taxon>
        <taxon>Streptophyta</taxon>
        <taxon>Embryophyta</taxon>
        <taxon>Tracheophyta</taxon>
        <taxon>Spermatophyta</taxon>
        <taxon>Ginkgoidae</taxon>
        <taxon>Ginkgoales</taxon>
        <taxon>Ginkgoaceae</taxon>
        <taxon>Ginkgo</taxon>
    </lineage>
</organism>
<protein>
    <submittedName>
        <fullName evidence="3">UDP-glycosyltransferase</fullName>
    </submittedName>
</protein>
<dbReference type="SUPFAM" id="SSF53756">
    <property type="entry name" value="UDP-Glycosyltransferase/glycogen phosphorylase"/>
    <property type="match status" value="1"/>
</dbReference>
<dbReference type="Gene3D" id="3.40.50.2000">
    <property type="entry name" value="Glycogen Phosphorylase B"/>
    <property type="match status" value="2"/>
</dbReference>
<evidence type="ECO:0000256" key="2">
    <source>
        <dbReference type="ARBA" id="ARBA00022679"/>
    </source>
</evidence>
<dbReference type="AlphaFoldDB" id="A0A2Z2PG29"/>
<name>A0A2Z2PG29_GINBI</name>
<gene>
    <name evidence="3" type="primary">UGT9</name>
</gene>
<reference evidence="3" key="1">
    <citation type="submission" date="2016-11" db="EMBL/GenBank/DDBJ databases">
        <title>identification of UGTs in Ginkgo biloba.</title>
        <authorList>
            <person name="Pang Y."/>
            <person name="Shen G."/>
            <person name="Su X."/>
        </authorList>
    </citation>
    <scope>NUCLEOTIDE SEQUENCE</scope>
</reference>
<sequence length="506" mass="57105">MAPGIERNGFSKTSSSMKPHVMMVSSLGHGHLLPFMQLSKKLASRGFTISFVTTFHHMPFLQNKVNAAQEDGLDIRLLEVKVPQDHLTLGKVNSNSVQWHHLPPILAANDRLQPHFELFLDDFLQRTDDYNLTRPLCLIADFLLGWASAVATKFGIPRVNFECSGSFSESVHEIVWKILPRNLERTTSGRYLVPDIPREIRLKPSQMLPELPEATETNGTHLFWKCHRAGNKQSWRTITNTFYELEGEFVDFFEKVYGPVRTIGPLLPPEAFQDSRKIIPAAVEMGSNTDELRCLQWLDRQAPRSVIYVSFGSENSVSSAQVMELAMGLERSRQKFLWVLRRPTDAGEASGSALDYLPNGFCDRVKEKDEGLIVLGWAPQLSILAHPSTGGFLSHCGWNAVLETTVMGVPMIAWPLYAEQHFNAKFVVDLVKIAVEAPQRAEENWLVRSDDIERVVRLLLEEEKGKELKARVDELKKIARVAVSEGGSSSNNFDLFVREILALEEQ</sequence>
<dbReference type="GO" id="GO:0008194">
    <property type="term" value="F:UDP-glycosyltransferase activity"/>
    <property type="evidence" value="ECO:0007669"/>
    <property type="project" value="InterPro"/>
</dbReference>
<comment type="similarity">
    <text evidence="1">Belongs to the UDP-glycosyltransferase family.</text>
</comment>
<keyword evidence="2 3" id="KW-0808">Transferase</keyword>
<evidence type="ECO:0000313" key="3">
    <source>
        <dbReference type="EMBL" id="ASK39408.1"/>
    </source>
</evidence>
<accession>A0A2Z2PG29</accession>
<dbReference type="EMBL" id="KY274820">
    <property type="protein sequence ID" value="ASK39408.1"/>
    <property type="molecule type" value="mRNA"/>
</dbReference>
<dbReference type="PANTHER" id="PTHR48045:SF20">
    <property type="entry name" value="UDP-RHAMNOSE:RHAMNOSYLTRANSFERASE 1"/>
    <property type="match status" value="1"/>
</dbReference>
<dbReference type="CDD" id="cd03784">
    <property type="entry name" value="GT1_Gtf-like"/>
    <property type="match status" value="1"/>
</dbReference>
<dbReference type="FunFam" id="3.40.50.2000:FF:000060">
    <property type="entry name" value="Glycosyltransferase"/>
    <property type="match status" value="1"/>
</dbReference>
<proteinExistence type="evidence at transcript level"/>
<evidence type="ECO:0000256" key="1">
    <source>
        <dbReference type="ARBA" id="ARBA00009995"/>
    </source>
</evidence>
<dbReference type="PANTHER" id="PTHR48045">
    <property type="entry name" value="UDP-GLYCOSYLTRANSFERASE 72B1"/>
    <property type="match status" value="1"/>
</dbReference>
<dbReference type="Pfam" id="PF00201">
    <property type="entry name" value="UDPGT"/>
    <property type="match status" value="1"/>
</dbReference>
<dbReference type="InterPro" id="IPR002213">
    <property type="entry name" value="UDP_glucos_trans"/>
</dbReference>